<keyword evidence="3" id="KW-1185">Reference proteome</keyword>
<reference evidence="2" key="1">
    <citation type="submission" date="2021-03" db="EMBL/GenBank/DDBJ databases">
        <authorList>
            <person name="Bekaert M."/>
        </authorList>
    </citation>
    <scope>NUCLEOTIDE SEQUENCE</scope>
</reference>
<evidence type="ECO:0000259" key="1">
    <source>
        <dbReference type="Pfam" id="PF18738"/>
    </source>
</evidence>
<name>A0A8S3QP42_MYTED</name>
<dbReference type="Pfam" id="PF18738">
    <property type="entry name" value="HEPN_DZIP3"/>
    <property type="match status" value="1"/>
</dbReference>
<sequence length="636" mass="73209">MASSLSQEEENYVRINLLMAGISARAARALFDREFAPACLDSSLKKEYDKLKDLQRKQVLKQSQWNLLFPRFPDVPDSKTFDVTLIIMLLRNLTDQTPPHSGYDKLPSANETTPTSDLARIKYYRNFLSHLDDGKIDNTTFATAWNTVTDAIGRLGGQQMKQECDDLKVKTLDQNYKDIIHNMKLTNDELIQLKQSMGRLEKSNEDMTVEMNKLKTAQEDTVPWNIRVRINENLVEWKENDRKFIKVRASNQVLKCIKENSCVTVVASSGVVDIFDEILEKIIDITVNKNYQVCLLGDFNAHTGTHDDFIIVNDTILDSLLIDENSRKYMNSINALYELGIPIKRSSKDISNINNYGHKLLEFCKNLDLYIVNGRISNDQLVGAVTTSKNTLIDYAIVSPMLFKCISYFNIENFDPILSDIHCPVVIHFDTSVILESVDTLSHDDNSNVVYKSKWKNNNANVFLENLNDENIHDLVEKLENLDVNNINVETVNNVILNCNSIIKNAADKADMIVEFKPKNSRPGVRSKKCKPYFNQDCYLKRKAYRKCKNLHWRLQRAETKENLIASSREYKRTLNKQFREYQKSVIDKLKNLRKSDSKAYWSLLNKCDTKELMNTSDLFTLTGIAKFCKSVIKTF</sequence>
<comment type="caution">
    <text evidence="2">The sequence shown here is derived from an EMBL/GenBank/DDBJ whole genome shotgun (WGS) entry which is preliminary data.</text>
</comment>
<dbReference type="Proteomes" id="UP000683360">
    <property type="component" value="Unassembled WGS sequence"/>
</dbReference>
<evidence type="ECO:0000313" key="3">
    <source>
        <dbReference type="Proteomes" id="UP000683360"/>
    </source>
</evidence>
<accession>A0A8S3QP42</accession>
<protein>
    <recommendedName>
        <fullName evidence="1">DZIP3-like HEPN domain-containing protein</fullName>
    </recommendedName>
</protein>
<dbReference type="InterPro" id="IPR041249">
    <property type="entry name" value="HEPN_DZIP3"/>
</dbReference>
<dbReference type="SUPFAM" id="SSF56219">
    <property type="entry name" value="DNase I-like"/>
    <property type="match status" value="1"/>
</dbReference>
<gene>
    <name evidence="2" type="ORF">MEDL_11130</name>
</gene>
<dbReference type="InterPro" id="IPR036691">
    <property type="entry name" value="Endo/exonu/phosph_ase_sf"/>
</dbReference>
<dbReference type="AlphaFoldDB" id="A0A8S3QP42"/>
<feature type="domain" description="DZIP3-like HEPN" evidence="1">
    <location>
        <begin position="39"/>
        <end position="178"/>
    </location>
</feature>
<organism evidence="2 3">
    <name type="scientific">Mytilus edulis</name>
    <name type="common">Blue mussel</name>
    <dbReference type="NCBI Taxonomy" id="6550"/>
    <lineage>
        <taxon>Eukaryota</taxon>
        <taxon>Metazoa</taxon>
        <taxon>Spiralia</taxon>
        <taxon>Lophotrochozoa</taxon>
        <taxon>Mollusca</taxon>
        <taxon>Bivalvia</taxon>
        <taxon>Autobranchia</taxon>
        <taxon>Pteriomorphia</taxon>
        <taxon>Mytilida</taxon>
        <taxon>Mytiloidea</taxon>
        <taxon>Mytilidae</taxon>
        <taxon>Mytilinae</taxon>
        <taxon>Mytilus</taxon>
    </lineage>
</organism>
<proteinExistence type="predicted"/>
<evidence type="ECO:0000313" key="2">
    <source>
        <dbReference type="EMBL" id="CAG2196254.1"/>
    </source>
</evidence>
<dbReference type="Gene3D" id="3.60.10.10">
    <property type="entry name" value="Endonuclease/exonuclease/phosphatase"/>
    <property type="match status" value="1"/>
</dbReference>
<dbReference type="EMBL" id="CAJPWZ010000550">
    <property type="protein sequence ID" value="CAG2196254.1"/>
    <property type="molecule type" value="Genomic_DNA"/>
</dbReference>